<dbReference type="eggNOG" id="COG0464">
    <property type="taxonomic scope" value="Bacteria"/>
</dbReference>
<evidence type="ECO:0000313" key="5">
    <source>
        <dbReference type="EMBL" id="ADH99381.1"/>
    </source>
</evidence>
<dbReference type="STRING" id="439292.Bsel_1876"/>
<reference evidence="5" key="1">
    <citation type="submission" date="2009-10" db="EMBL/GenBank/DDBJ databases">
        <title>Complete sequence of Bacillus selenitireducens MLS10.</title>
        <authorList>
            <consortium name="US DOE Joint Genome Institute"/>
            <person name="Lucas S."/>
            <person name="Copeland A."/>
            <person name="Lapidus A."/>
            <person name="Glavina del Rio T."/>
            <person name="Dalin E."/>
            <person name="Tice H."/>
            <person name="Bruce D."/>
            <person name="Goodwin L."/>
            <person name="Pitluck S."/>
            <person name="Sims D."/>
            <person name="Brettin T."/>
            <person name="Detter J.C."/>
            <person name="Han C."/>
            <person name="Larimer F."/>
            <person name="Land M."/>
            <person name="Hauser L."/>
            <person name="Kyrpides N."/>
            <person name="Ovchinnikova G."/>
            <person name="Stolz J."/>
        </authorList>
    </citation>
    <scope>NUCLEOTIDE SEQUENCE [LARGE SCALE GENOMIC DNA]</scope>
    <source>
        <strain evidence="5">MLS10</strain>
    </source>
</reference>
<dbReference type="Pfam" id="PF17866">
    <property type="entry name" value="AAA_lid_6"/>
    <property type="match status" value="2"/>
</dbReference>
<dbReference type="Gene3D" id="3.40.50.300">
    <property type="entry name" value="P-loop containing nucleotide triphosphate hydrolases"/>
    <property type="match status" value="2"/>
</dbReference>
<dbReference type="InterPro" id="IPR003593">
    <property type="entry name" value="AAA+_ATPase"/>
</dbReference>
<evidence type="ECO:0000313" key="6">
    <source>
        <dbReference type="Proteomes" id="UP000000271"/>
    </source>
</evidence>
<dbReference type="SUPFAM" id="SSF52540">
    <property type="entry name" value="P-loop containing nucleoside triphosphate hydrolases"/>
    <property type="match status" value="2"/>
</dbReference>
<dbReference type="PANTHER" id="PTHR43392:SF2">
    <property type="entry name" value="AAA-TYPE ATPASE FAMILY PROTEIN _ ANKYRIN REPEAT FAMILY PROTEIN"/>
    <property type="match status" value="1"/>
</dbReference>
<dbReference type="GO" id="GO:0005524">
    <property type="term" value="F:ATP binding"/>
    <property type="evidence" value="ECO:0007669"/>
    <property type="project" value="UniProtKB-KW"/>
</dbReference>
<evidence type="ECO:0000256" key="2">
    <source>
        <dbReference type="ARBA" id="ARBA00022741"/>
    </source>
</evidence>
<dbReference type="Gene3D" id="1.10.8.60">
    <property type="match status" value="1"/>
</dbReference>
<evidence type="ECO:0000259" key="4">
    <source>
        <dbReference type="SMART" id="SM00382"/>
    </source>
</evidence>
<keyword evidence="3" id="KW-0067">ATP-binding</keyword>
<gene>
    <name evidence="5" type="ordered locus">Bsel_1876</name>
</gene>
<dbReference type="PANTHER" id="PTHR43392">
    <property type="entry name" value="AAA-TYPE ATPASE FAMILY PROTEIN / ANKYRIN REPEAT FAMILY PROTEIN"/>
    <property type="match status" value="1"/>
</dbReference>
<dbReference type="HOGENOM" id="CLU_008749_3_2_9"/>
<accession>D6XU95</accession>
<comment type="similarity">
    <text evidence="1">Belongs to the CbxX/CfxQ family.</text>
</comment>
<keyword evidence="2" id="KW-0547">Nucleotide-binding</keyword>
<dbReference type="InterPro" id="IPR000641">
    <property type="entry name" value="CbxX/CfxQ"/>
</dbReference>
<dbReference type="EMBL" id="CP001791">
    <property type="protein sequence ID" value="ADH99381.1"/>
    <property type="molecule type" value="Genomic_DNA"/>
</dbReference>
<sequence length="503" mass="56301">MNMVLTGNPGTGKTTLARRLAEIYYELGVLPKADVVETDRSRLVGAYVGQTEEKTLQAVEEAEGGILFIDEAYSLFKHDASGTDYGQTVIDTLVSAMTSDNYAGKFAVILAGYPEEMRRFLWSNPGLRSRFPETNHIHLPDYSTAELLEIAENVALDNDFILTEEALASLSDHIENQRVDDTFGNARVVKDLVTEAIFIQGAKAAEKEQFNESDFTILDAEAFSFKVHEDHQFDQSGEERLNQLVGLKEVKEQVLKLSSFVQVQQLRKDQGLPAVPVQLHAVFSGPPGTGKTTVASIYSHILHDLGLLKRGHLVTAGRSDLVAGYTGQTAIKTKQKIREALGGVLFIDEAYSLLSKAAGDFGREAVETLVEEMTRHEENLVIILAGYENEMNALLNSNPGLTSRFKSFFYFTSYSGKELIEILSLYAEDYGYRFEDAAISSLESYVREHPPEGNARTMKNWLEAAIQRQAFRLMQQEDWDKNQLMELKADDFLLNRKDESKHE</sequence>
<feature type="domain" description="AAA+ ATPase" evidence="4">
    <location>
        <begin position="2"/>
        <end position="143"/>
    </location>
</feature>
<dbReference type="Proteomes" id="UP000000271">
    <property type="component" value="Chromosome"/>
</dbReference>
<name>D6XU95_BACIE</name>
<dbReference type="AlphaFoldDB" id="D6XU95"/>
<feature type="domain" description="AAA+ ATPase" evidence="4">
    <location>
        <begin position="277"/>
        <end position="413"/>
    </location>
</feature>
<dbReference type="InterPro" id="IPR003959">
    <property type="entry name" value="ATPase_AAA_core"/>
</dbReference>
<dbReference type="Pfam" id="PF00004">
    <property type="entry name" value="AAA"/>
    <property type="match status" value="2"/>
</dbReference>
<dbReference type="InterPro" id="IPR027417">
    <property type="entry name" value="P-loop_NTPase"/>
</dbReference>
<dbReference type="CDD" id="cd00009">
    <property type="entry name" value="AAA"/>
    <property type="match status" value="1"/>
</dbReference>
<protein>
    <submittedName>
        <fullName evidence="5">AAA ATPase central domain protein</fullName>
    </submittedName>
</protein>
<evidence type="ECO:0000256" key="1">
    <source>
        <dbReference type="ARBA" id="ARBA00010378"/>
    </source>
</evidence>
<dbReference type="FunFam" id="3.40.50.300:FF:000216">
    <property type="entry name" value="Type VII secretion ATPase EccA"/>
    <property type="match status" value="2"/>
</dbReference>
<dbReference type="SMART" id="SM00382">
    <property type="entry name" value="AAA"/>
    <property type="match status" value="2"/>
</dbReference>
<evidence type="ECO:0000256" key="3">
    <source>
        <dbReference type="ARBA" id="ARBA00022840"/>
    </source>
</evidence>
<dbReference type="PRINTS" id="PR00819">
    <property type="entry name" value="CBXCFQXSUPER"/>
</dbReference>
<dbReference type="InterPro" id="IPR041627">
    <property type="entry name" value="AAA_lid_6"/>
</dbReference>
<keyword evidence="6" id="KW-1185">Reference proteome</keyword>
<proteinExistence type="inferred from homology"/>
<organism evidence="5 6">
    <name type="scientific">Bacillus selenitireducens (strain ATCC 700615 / DSM 15326 / MLS10)</name>
    <dbReference type="NCBI Taxonomy" id="439292"/>
    <lineage>
        <taxon>Bacteria</taxon>
        <taxon>Bacillati</taxon>
        <taxon>Bacillota</taxon>
        <taxon>Bacilli</taxon>
        <taxon>Bacillales</taxon>
        <taxon>Bacillaceae</taxon>
        <taxon>Salisediminibacterium</taxon>
    </lineage>
</organism>
<dbReference type="GO" id="GO:0016887">
    <property type="term" value="F:ATP hydrolysis activity"/>
    <property type="evidence" value="ECO:0007669"/>
    <property type="project" value="InterPro"/>
</dbReference>
<dbReference type="KEGG" id="bse:Bsel_1876"/>
<dbReference type="InterPro" id="IPR050773">
    <property type="entry name" value="CbxX/CfxQ_RuBisCO_ESX"/>
</dbReference>